<evidence type="ECO:0000313" key="13">
    <source>
        <dbReference type="Proteomes" id="UP000017184"/>
    </source>
</evidence>
<dbReference type="InterPro" id="IPR001775">
    <property type="entry name" value="GspD/PilQ"/>
</dbReference>
<dbReference type="OrthoDB" id="9775455at2"/>
<feature type="chain" id="PRO_5004662890" evidence="10">
    <location>
        <begin position="23"/>
        <end position="644"/>
    </location>
</feature>
<evidence type="ECO:0000259" key="11">
    <source>
        <dbReference type="SMART" id="SM00965"/>
    </source>
</evidence>
<evidence type="ECO:0000256" key="6">
    <source>
        <dbReference type="PROSITE-ProRule" id="PRU00339"/>
    </source>
</evidence>
<dbReference type="HOGENOM" id="CLU_017432_1_0_4"/>
<comment type="similarity">
    <text evidence="7">Belongs to the bacterial secretin family.</text>
</comment>
<evidence type="ECO:0000256" key="7">
    <source>
        <dbReference type="RuleBase" id="RU004003"/>
    </source>
</evidence>
<dbReference type="InterPro" id="IPR038591">
    <property type="entry name" value="NolW-like_sf"/>
</dbReference>
<dbReference type="InterPro" id="IPR019734">
    <property type="entry name" value="TPR_rpt"/>
</dbReference>
<dbReference type="PANTHER" id="PTHR30332:SF17">
    <property type="entry name" value="TYPE IV PILIATION SYSTEM PROTEIN DR_0774-RELATED"/>
    <property type="match status" value="1"/>
</dbReference>
<dbReference type="PANTHER" id="PTHR30332">
    <property type="entry name" value="PROBABLE GENERAL SECRETION PATHWAY PROTEIN D"/>
    <property type="match status" value="1"/>
</dbReference>
<feature type="domain" description="Secretin/TonB short N-terminal" evidence="11">
    <location>
        <begin position="202"/>
        <end position="253"/>
    </location>
</feature>
<keyword evidence="13" id="KW-1185">Reference proteome</keyword>
<evidence type="ECO:0000313" key="12">
    <source>
        <dbReference type="EMBL" id="AGX87202.1"/>
    </source>
</evidence>
<dbReference type="EMBL" id="CP004885">
    <property type="protein sequence ID" value="AGX87202.1"/>
    <property type="molecule type" value="Genomic_DNA"/>
</dbReference>
<dbReference type="Pfam" id="PF00263">
    <property type="entry name" value="Secretin"/>
    <property type="match status" value="1"/>
</dbReference>
<dbReference type="InterPro" id="IPR011990">
    <property type="entry name" value="TPR-like_helical_dom_sf"/>
</dbReference>
<dbReference type="PRINTS" id="PR01032">
    <property type="entry name" value="PHAGEIV"/>
</dbReference>
<dbReference type="InterPro" id="IPR005644">
    <property type="entry name" value="NolW-like"/>
</dbReference>
<keyword evidence="4" id="KW-0472">Membrane</keyword>
<dbReference type="PROSITE" id="PS51257">
    <property type="entry name" value="PROKAR_LIPOPROTEIN"/>
    <property type="match status" value="1"/>
</dbReference>
<accession>U5N735</accession>
<dbReference type="STRING" id="946483.Cenrod_1109"/>
<dbReference type="SMART" id="SM00028">
    <property type="entry name" value="TPR"/>
    <property type="match status" value="2"/>
</dbReference>
<dbReference type="Gene3D" id="3.30.1370.120">
    <property type="match status" value="1"/>
</dbReference>
<evidence type="ECO:0000256" key="4">
    <source>
        <dbReference type="ARBA" id="ARBA00023136"/>
    </source>
</evidence>
<dbReference type="Gene3D" id="3.30.1370.130">
    <property type="match status" value="1"/>
</dbReference>
<name>U5N735_9BURK</name>
<dbReference type="InterPro" id="IPR050810">
    <property type="entry name" value="Bact_Secretion_Sys_Channel"/>
</dbReference>
<dbReference type="Pfam" id="PF07660">
    <property type="entry name" value="STN"/>
    <property type="match status" value="1"/>
</dbReference>
<dbReference type="PRINTS" id="PR00811">
    <property type="entry name" value="BCTERIALGSPD"/>
</dbReference>
<keyword evidence="6" id="KW-0802">TPR repeat</keyword>
<evidence type="ECO:0000256" key="8">
    <source>
        <dbReference type="RuleBase" id="RU004004"/>
    </source>
</evidence>
<gene>
    <name evidence="12" type="primary">gspD-1</name>
    <name evidence="12" type="ORF">Cenrod_1109</name>
</gene>
<dbReference type="GO" id="GO:0015627">
    <property type="term" value="C:type II protein secretion system complex"/>
    <property type="evidence" value="ECO:0007669"/>
    <property type="project" value="TreeGrafter"/>
</dbReference>
<evidence type="ECO:0000256" key="5">
    <source>
        <dbReference type="ARBA" id="ARBA00023237"/>
    </source>
</evidence>
<keyword evidence="2 8" id="KW-0813">Transport</keyword>
<dbReference type="SMART" id="SM00965">
    <property type="entry name" value="STN"/>
    <property type="match status" value="1"/>
</dbReference>
<dbReference type="GO" id="GO:0009306">
    <property type="term" value="P:protein secretion"/>
    <property type="evidence" value="ECO:0007669"/>
    <property type="project" value="InterPro"/>
</dbReference>
<dbReference type="InterPro" id="IPR011662">
    <property type="entry name" value="Secretin/TonB_short_N"/>
</dbReference>
<evidence type="ECO:0000256" key="9">
    <source>
        <dbReference type="SAM" id="MobiDB-lite"/>
    </source>
</evidence>
<evidence type="ECO:0000256" key="1">
    <source>
        <dbReference type="ARBA" id="ARBA00004370"/>
    </source>
</evidence>
<dbReference type="Gene3D" id="1.25.40.10">
    <property type="entry name" value="Tetratricopeptide repeat domain"/>
    <property type="match status" value="1"/>
</dbReference>
<sequence length="644" mass="69723">MTRIFCYCVLVVWLAGCAAQQAFVRGREHLAAQRWEPALASFLEARELDPDNVEIRAAVTSSRERAVAAVLGDAASAVAQQQWDKAAQAYRRVLLLDPANDRAQQGLQGVETAQRHQHWFDEAQRAADAGRDREARAKFQKLLGERPGHAAARQALRALDEKMGYTGQLPVLEAGLRKPVSMVFRDATLKMVFDALSNNAGVNFVLDRDVRPDTRVSVFLREVAFDEALAQVTRSNGLAQRVVNANTILIYPARADKIKEYQDLMVRNFFVANADVKQLSALLKNVLKIKDIHTDDKRNLIVIRDTPEQVALAEKMVAAHDQPEPEVMLEVEILEFNHTTDNQIGVRFPDQVTFGVASPITLQALRAVNDAAVSVSGLDTAVVLNLKRQLGDIHTLANPRIRVRNREKAKFHIGDKVPVITSTTYPGSTTGATTSSVSYLDVGIKLEFEPWIGLDDDVVIKTSLEVSAITNTVVNTGTTAYQVGTRNAATTLTLRDGETQVLAGLYSADETDTRHHLPGLGDIPVLGNLFRSRAIKGGRKEILLSITPRILRNLHRPTADLLEFNAGPETAVSSGGMAPVPYVAPMPVAPRFPPAVGGMAPGAGALPASTAPNAPPVPGSPAGSMGNTSTPAMEFEPPPGVGSR</sequence>
<reference evidence="12 13" key="1">
    <citation type="journal article" date="2013" name="Genome Biol.">
        <title>Genomic analysis reveals key aspects of prokaryotic symbiosis in the phototrophic consortium "Chlorochromatium aggregatum".</title>
        <authorList>
            <person name="Liu Z."/>
            <person name="Muller J."/>
            <person name="Li T."/>
            <person name="Alvey R.M."/>
            <person name="Vogl K."/>
            <person name="Frigaard N.U."/>
            <person name="Rockwell N.C."/>
            <person name="Boyd E.S."/>
            <person name="Tomsho L.P."/>
            <person name="Schuster S.C."/>
            <person name="Henke P."/>
            <person name="Rohde M."/>
            <person name="Overmann J."/>
            <person name="Bryant D.A."/>
        </authorList>
    </citation>
    <scope>NUCLEOTIDE SEQUENCE [LARGE SCALE GENOMIC DNA]</scope>
    <source>
        <strain evidence="12">CR</strain>
    </source>
</reference>
<evidence type="ECO:0000256" key="2">
    <source>
        <dbReference type="ARBA" id="ARBA00022448"/>
    </source>
</evidence>
<evidence type="ECO:0000256" key="10">
    <source>
        <dbReference type="SAM" id="SignalP"/>
    </source>
</evidence>
<feature type="region of interest" description="Disordered" evidence="9">
    <location>
        <begin position="605"/>
        <end position="644"/>
    </location>
</feature>
<dbReference type="RefSeq" id="WP_022772020.1">
    <property type="nucleotide sequence ID" value="NC_022576.1"/>
</dbReference>
<dbReference type="KEGG" id="cbx:Cenrod_1109"/>
<dbReference type="Proteomes" id="UP000017184">
    <property type="component" value="Chromosome"/>
</dbReference>
<dbReference type="PATRIC" id="fig|946483.4.peg.1112"/>
<keyword evidence="3 10" id="KW-0732">Signal</keyword>
<dbReference type="AlphaFoldDB" id="U5N735"/>
<dbReference type="InterPro" id="IPR004846">
    <property type="entry name" value="T2SS/T3SS_dom"/>
</dbReference>
<dbReference type="PROSITE" id="PS50005">
    <property type="entry name" value="TPR"/>
    <property type="match status" value="1"/>
</dbReference>
<protein>
    <submittedName>
        <fullName evidence="12">General secretion pathway protein D</fullName>
    </submittedName>
</protein>
<dbReference type="SUPFAM" id="SSF48452">
    <property type="entry name" value="TPR-like"/>
    <property type="match status" value="1"/>
</dbReference>
<dbReference type="Pfam" id="PF03958">
    <property type="entry name" value="Secretin_N"/>
    <property type="match status" value="1"/>
</dbReference>
<feature type="repeat" description="TPR" evidence="6">
    <location>
        <begin position="19"/>
        <end position="52"/>
    </location>
</feature>
<evidence type="ECO:0000256" key="3">
    <source>
        <dbReference type="ARBA" id="ARBA00022729"/>
    </source>
</evidence>
<keyword evidence="5" id="KW-0998">Cell outer membrane</keyword>
<dbReference type="eggNOG" id="COG4796">
    <property type="taxonomic scope" value="Bacteria"/>
</dbReference>
<organism evidence="12 13">
    <name type="scientific">Candidatus Symbiobacter mobilis CR</name>
    <dbReference type="NCBI Taxonomy" id="946483"/>
    <lineage>
        <taxon>Bacteria</taxon>
        <taxon>Pseudomonadati</taxon>
        <taxon>Pseudomonadota</taxon>
        <taxon>Betaproteobacteria</taxon>
        <taxon>Burkholderiales</taxon>
        <taxon>Comamonadaceae</taxon>
    </lineage>
</organism>
<feature type="signal peptide" evidence="10">
    <location>
        <begin position="1"/>
        <end position="22"/>
    </location>
</feature>
<comment type="subcellular location">
    <subcellularLocation>
        <location evidence="8">Cell outer membrane</location>
    </subcellularLocation>
    <subcellularLocation>
        <location evidence="1">Membrane</location>
    </subcellularLocation>
</comment>
<proteinExistence type="inferred from homology"/>
<dbReference type="GO" id="GO:0009279">
    <property type="term" value="C:cell outer membrane"/>
    <property type="evidence" value="ECO:0007669"/>
    <property type="project" value="UniProtKB-SubCell"/>
</dbReference>